<comment type="caution">
    <text evidence="1">The sequence shown here is derived from an EMBL/GenBank/DDBJ whole genome shotgun (WGS) entry which is preliminary data.</text>
</comment>
<organism evidence="1 2">
    <name type="scientific">Buddleja alternifolia</name>
    <dbReference type="NCBI Taxonomy" id="168488"/>
    <lineage>
        <taxon>Eukaryota</taxon>
        <taxon>Viridiplantae</taxon>
        <taxon>Streptophyta</taxon>
        <taxon>Embryophyta</taxon>
        <taxon>Tracheophyta</taxon>
        <taxon>Spermatophyta</taxon>
        <taxon>Magnoliopsida</taxon>
        <taxon>eudicotyledons</taxon>
        <taxon>Gunneridae</taxon>
        <taxon>Pentapetalae</taxon>
        <taxon>asterids</taxon>
        <taxon>lamiids</taxon>
        <taxon>Lamiales</taxon>
        <taxon>Scrophulariaceae</taxon>
        <taxon>Buddlejeae</taxon>
        <taxon>Buddleja</taxon>
    </lineage>
</organism>
<evidence type="ECO:0000313" key="2">
    <source>
        <dbReference type="Proteomes" id="UP000826271"/>
    </source>
</evidence>
<sequence>MEILYCILALCCGVFVLERAWKVLIWVWFEPRKVEKWLRQQGFNGNSYRFLIGDYKEIGAIRKEAQSKPISFSHDIAPRVIPFIHQSFEKYGIVTK</sequence>
<dbReference type="Proteomes" id="UP000826271">
    <property type="component" value="Unassembled WGS sequence"/>
</dbReference>
<proteinExistence type="predicted"/>
<dbReference type="AlphaFoldDB" id="A0AAV6Y5M3"/>
<keyword evidence="2" id="KW-1185">Reference proteome</keyword>
<protein>
    <submittedName>
        <fullName evidence="1">Uncharacterized protein</fullName>
    </submittedName>
</protein>
<accession>A0AAV6Y5M3</accession>
<reference evidence="1" key="1">
    <citation type="submission" date="2019-10" db="EMBL/GenBank/DDBJ databases">
        <authorList>
            <person name="Zhang R."/>
            <person name="Pan Y."/>
            <person name="Wang J."/>
            <person name="Ma R."/>
            <person name="Yu S."/>
        </authorList>
    </citation>
    <scope>NUCLEOTIDE SEQUENCE</scope>
    <source>
        <strain evidence="1">LA-IB0</strain>
        <tissue evidence="1">Leaf</tissue>
    </source>
</reference>
<evidence type="ECO:0000313" key="1">
    <source>
        <dbReference type="EMBL" id="KAG8386768.1"/>
    </source>
</evidence>
<dbReference type="EMBL" id="WHWC01000003">
    <property type="protein sequence ID" value="KAG8386768.1"/>
    <property type="molecule type" value="Genomic_DNA"/>
</dbReference>
<name>A0AAV6Y5M3_9LAMI</name>
<gene>
    <name evidence="1" type="ORF">BUALT_Bualt03G0183300</name>
</gene>